<gene>
    <name evidence="2" type="ORF">ACFPO9_17275</name>
</gene>
<evidence type="ECO:0000256" key="1">
    <source>
        <dbReference type="SAM" id="Coils"/>
    </source>
</evidence>
<protein>
    <recommendedName>
        <fullName evidence="4">DUF2325 domain-containing protein</fullName>
    </recommendedName>
</protein>
<sequence>MVTKRQFSHIEKSAMRHLNFMSPQAFQVSRDTWRKVCFDTLQAELAMESQGHEIGRPGARAIAAIQRRCEPLVKGQKVLEMGIRTTAGWDAYTADLREVYAQEKLLYTQLPQFVWEQANECVSASIPAAVAWIQAGGYELLRPAVDHMTAIAMASKFKNPAARYKSAAAHRHTDAFWRPLIRTGGGAKYFLCYAVAVAMADQFMGVAYAVQGRANKLDPFATPPFLDLLTTPRTLWTDRYQPMVTALAFMPADQRGHFVAAIAAQRQAMQRTFEDAQRMSSGLERQTGLLEKQASTLRKHLTRAEDRATQLQHNNLALMETLRTATSKAAVRLAPAEHAREINGYDLALREKETQLGRLQTSLSETTEQLALTRELLTVLLEPAPGVGAKPVHAGQETDPQQWRIVFVGGHERLHTKLRKQMRRAIFLHPDQSRFSSEAFDGVDAVVFSIGYCSHALAYRAADEVRRRGLRAGYSNCTNVELVLDEVRAILYQGQ</sequence>
<proteinExistence type="predicted"/>
<feature type="coiled-coil region" evidence="1">
    <location>
        <begin position="266"/>
        <end position="321"/>
    </location>
</feature>
<name>A0ABW0S2V3_9BURK</name>
<evidence type="ECO:0000313" key="2">
    <source>
        <dbReference type="EMBL" id="MFC5550270.1"/>
    </source>
</evidence>
<dbReference type="Proteomes" id="UP001596086">
    <property type="component" value="Unassembled WGS sequence"/>
</dbReference>
<dbReference type="EMBL" id="JBHSMZ010000014">
    <property type="protein sequence ID" value="MFC5550270.1"/>
    <property type="molecule type" value="Genomic_DNA"/>
</dbReference>
<accession>A0ABW0S2V3</accession>
<evidence type="ECO:0000313" key="3">
    <source>
        <dbReference type="Proteomes" id="UP001596086"/>
    </source>
</evidence>
<keyword evidence="1" id="KW-0175">Coiled coil</keyword>
<evidence type="ECO:0008006" key="4">
    <source>
        <dbReference type="Google" id="ProtNLM"/>
    </source>
</evidence>
<comment type="caution">
    <text evidence="2">The sequence shown here is derived from an EMBL/GenBank/DDBJ whole genome shotgun (WGS) entry which is preliminary data.</text>
</comment>
<keyword evidence="3" id="KW-1185">Reference proteome</keyword>
<dbReference type="RefSeq" id="WP_379772610.1">
    <property type="nucleotide sequence ID" value="NZ_JBHSMZ010000014.1"/>
</dbReference>
<organism evidence="2 3">
    <name type="scientific">Massilia aerilata</name>
    <dbReference type="NCBI Taxonomy" id="453817"/>
    <lineage>
        <taxon>Bacteria</taxon>
        <taxon>Pseudomonadati</taxon>
        <taxon>Pseudomonadota</taxon>
        <taxon>Betaproteobacteria</taxon>
        <taxon>Burkholderiales</taxon>
        <taxon>Oxalobacteraceae</taxon>
        <taxon>Telluria group</taxon>
        <taxon>Massilia</taxon>
    </lineage>
</organism>
<reference evidence="3" key="1">
    <citation type="journal article" date="2019" name="Int. J. Syst. Evol. Microbiol.">
        <title>The Global Catalogue of Microorganisms (GCM) 10K type strain sequencing project: providing services to taxonomists for standard genome sequencing and annotation.</title>
        <authorList>
            <consortium name="The Broad Institute Genomics Platform"/>
            <consortium name="The Broad Institute Genome Sequencing Center for Infectious Disease"/>
            <person name="Wu L."/>
            <person name="Ma J."/>
        </authorList>
    </citation>
    <scope>NUCLEOTIDE SEQUENCE [LARGE SCALE GENOMIC DNA]</scope>
    <source>
        <strain evidence="3">CGMCC 4.5798</strain>
    </source>
</reference>